<evidence type="ECO:0000313" key="1">
    <source>
        <dbReference type="EMBL" id="CEG47703.1"/>
    </source>
</evidence>
<keyword evidence="2" id="KW-1185">Reference proteome</keyword>
<dbReference type="AlphaFoldDB" id="A0A0P1B0L9"/>
<proteinExistence type="predicted"/>
<dbReference type="RefSeq" id="XP_024584072.1">
    <property type="nucleotide sequence ID" value="XM_024718699.2"/>
</dbReference>
<sequence>MRSYHYLSCDIRHISPFKCLLQAMMSPSQVLRLLQTMARTEHLWIRCRNYVAVYPEQKLRSVVYPV</sequence>
<dbReference type="EMBL" id="CCYD01002667">
    <property type="protein sequence ID" value="CEG47703.1"/>
    <property type="molecule type" value="Genomic_DNA"/>
</dbReference>
<reference evidence="2" key="1">
    <citation type="submission" date="2014-09" db="EMBL/GenBank/DDBJ databases">
        <authorList>
            <person name="Sharma Rahul"/>
            <person name="Thines Marco"/>
        </authorList>
    </citation>
    <scope>NUCLEOTIDE SEQUENCE [LARGE SCALE GENOMIC DNA]</scope>
</reference>
<organism evidence="1 2">
    <name type="scientific">Plasmopara halstedii</name>
    <name type="common">Downy mildew of sunflower</name>
    <dbReference type="NCBI Taxonomy" id="4781"/>
    <lineage>
        <taxon>Eukaryota</taxon>
        <taxon>Sar</taxon>
        <taxon>Stramenopiles</taxon>
        <taxon>Oomycota</taxon>
        <taxon>Peronosporomycetes</taxon>
        <taxon>Peronosporales</taxon>
        <taxon>Peronosporaceae</taxon>
        <taxon>Plasmopara</taxon>
    </lineage>
</organism>
<evidence type="ECO:0000313" key="2">
    <source>
        <dbReference type="Proteomes" id="UP000054928"/>
    </source>
</evidence>
<protein>
    <submittedName>
        <fullName evidence="1">Uncharacterized protein</fullName>
    </submittedName>
</protein>
<dbReference type="GeneID" id="36410092"/>
<accession>A0A0P1B0L9</accession>
<dbReference type="Proteomes" id="UP000054928">
    <property type="component" value="Unassembled WGS sequence"/>
</dbReference>
<name>A0A0P1B0L9_PLAHL</name>